<dbReference type="Gene3D" id="3.40.630.30">
    <property type="match status" value="1"/>
</dbReference>
<name>A0A7J5A7R4_9FLAO</name>
<dbReference type="Proteomes" id="UP000467305">
    <property type="component" value="Unassembled WGS sequence"/>
</dbReference>
<dbReference type="InterPro" id="IPR051531">
    <property type="entry name" value="N-acetyltransferase"/>
</dbReference>
<dbReference type="Pfam" id="PF13302">
    <property type="entry name" value="Acetyltransf_3"/>
    <property type="match status" value="1"/>
</dbReference>
<dbReference type="RefSeq" id="WP_150901434.1">
    <property type="nucleotide sequence ID" value="NZ_WAAU01000037.1"/>
</dbReference>
<dbReference type="InterPro" id="IPR000182">
    <property type="entry name" value="GNAT_dom"/>
</dbReference>
<sequence>MVFQTERLVVKKIEEIHRDEFVELLTAEEIISAIPQEKPSEENIEMKFQIALSFDGDIEGYEISLLGVFEKNKNELIGLAGFLTNDEEERELGYRFRKDFWGKGYATEITKEMINHSFLSLKFEKITADVWVENIPSNKVLNKFLKPVKEFYNEKDNCTDRRYELLKKDWQ</sequence>
<dbReference type="OrthoDB" id="9788916at2"/>
<evidence type="ECO:0000313" key="2">
    <source>
        <dbReference type="EMBL" id="KAB1153179.1"/>
    </source>
</evidence>
<dbReference type="PANTHER" id="PTHR43792:SF16">
    <property type="entry name" value="N-ACETYLTRANSFERASE DOMAIN-CONTAINING PROTEIN"/>
    <property type="match status" value="1"/>
</dbReference>
<proteinExistence type="predicted"/>
<gene>
    <name evidence="2" type="ORF">F7018_17685</name>
</gene>
<protein>
    <submittedName>
        <fullName evidence="2">GNAT family N-acetyltransferase</fullName>
    </submittedName>
</protein>
<dbReference type="PANTHER" id="PTHR43792">
    <property type="entry name" value="GNAT FAMILY, PUTATIVE (AFU_ORTHOLOGUE AFUA_3G00765)-RELATED-RELATED"/>
    <property type="match status" value="1"/>
</dbReference>
<dbReference type="EMBL" id="WAAU01000037">
    <property type="protein sequence ID" value="KAB1153179.1"/>
    <property type="molecule type" value="Genomic_DNA"/>
</dbReference>
<comment type="caution">
    <text evidence="2">The sequence shown here is derived from an EMBL/GenBank/DDBJ whole genome shotgun (WGS) entry which is preliminary data.</text>
</comment>
<accession>A0A7J5A7R4</accession>
<feature type="domain" description="N-acetyltransferase" evidence="1">
    <location>
        <begin position="8"/>
        <end position="171"/>
    </location>
</feature>
<keyword evidence="2" id="KW-0808">Transferase</keyword>
<organism evidence="2 3">
    <name type="scientific">Tenacibaculum aiptasiae</name>
    <dbReference type="NCBI Taxonomy" id="426481"/>
    <lineage>
        <taxon>Bacteria</taxon>
        <taxon>Pseudomonadati</taxon>
        <taxon>Bacteroidota</taxon>
        <taxon>Flavobacteriia</taxon>
        <taxon>Flavobacteriales</taxon>
        <taxon>Flavobacteriaceae</taxon>
        <taxon>Tenacibaculum</taxon>
    </lineage>
</organism>
<dbReference type="GO" id="GO:0016747">
    <property type="term" value="F:acyltransferase activity, transferring groups other than amino-acyl groups"/>
    <property type="evidence" value="ECO:0007669"/>
    <property type="project" value="InterPro"/>
</dbReference>
<evidence type="ECO:0000259" key="1">
    <source>
        <dbReference type="PROSITE" id="PS51186"/>
    </source>
</evidence>
<evidence type="ECO:0000313" key="3">
    <source>
        <dbReference type="Proteomes" id="UP000467305"/>
    </source>
</evidence>
<dbReference type="InterPro" id="IPR016181">
    <property type="entry name" value="Acyl_CoA_acyltransferase"/>
</dbReference>
<dbReference type="PROSITE" id="PS51186">
    <property type="entry name" value="GNAT"/>
    <property type="match status" value="1"/>
</dbReference>
<reference evidence="2 3" key="1">
    <citation type="submission" date="2019-09" db="EMBL/GenBank/DDBJ databases">
        <authorList>
            <person name="Cao W.R."/>
        </authorList>
    </citation>
    <scope>NUCLEOTIDE SEQUENCE [LARGE SCALE GENOMIC DNA]</scope>
    <source>
        <strain evidence="3">a4</strain>
    </source>
</reference>
<keyword evidence="3" id="KW-1185">Reference proteome</keyword>
<dbReference type="AlphaFoldDB" id="A0A7J5A7R4"/>
<dbReference type="SUPFAM" id="SSF55729">
    <property type="entry name" value="Acyl-CoA N-acyltransferases (Nat)"/>
    <property type="match status" value="1"/>
</dbReference>